<reference evidence="6 7" key="1">
    <citation type="journal article" date="2016" name="Mol. Biol. Evol.">
        <title>Genome-Wide Survey of Gut Fungi (Harpellales) Reveals the First Horizontally Transferred Ubiquitin Gene from a Mosquito Host.</title>
        <authorList>
            <person name="Wang Y."/>
            <person name="White M.M."/>
            <person name="Kvist S."/>
            <person name="Moncalvo J.M."/>
        </authorList>
    </citation>
    <scope>NUCLEOTIDE SEQUENCE [LARGE SCALE GENOMIC DNA]</scope>
    <source>
        <strain evidence="6 7">ALG-7-W6</strain>
    </source>
</reference>
<dbReference type="GO" id="GO:0005634">
    <property type="term" value="C:nucleus"/>
    <property type="evidence" value="ECO:0007669"/>
    <property type="project" value="TreeGrafter"/>
</dbReference>
<evidence type="ECO:0000313" key="6">
    <source>
        <dbReference type="EMBL" id="OLY84899.1"/>
    </source>
</evidence>
<comment type="caution">
    <text evidence="6">The sequence shown here is derived from an EMBL/GenBank/DDBJ whole genome shotgun (WGS) entry which is preliminary data.</text>
</comment>
<evidence type="ECO:0000256" key="4">
    <source>
        <dbReference type="SAM" id="MobiDB-lite"/>
    </source>
</evidence>
<feature type="region of interest" description="Disordered" evidence="4">
    <location>
        <begin position="1"/>
        <end position="24"/>
    </location>
</feature>
<gene>
    <name evidence="6" type="ORF">AYI68_g926</name>
</gene>
<dbReference type="SMART" id="SM00478">
    <property type="entry name" value="ENDO3c"/>
    <property type="match status" value="1"/>
</dbReference>
<organism evidence="6 7">
    <name type="scientific">Smittium mucronatum</name>
    <dbReference type="NCBI Taxonomy" id="133383"/>
    <lineage>
        <taxon>Eukaryota</taxon>
        <taxon>Fungi</taxon>
        <taxon>Fungi incertae sedis</taxon>
        <taxon>Zoopagomycota</taxon>
        <taxon>Kickxellomycotina</taxon>
        <taxon>Harpellomycetes</taxon>
        <taxon>Harpellales</taxon>
        <taxon>Legeriomycetaceae</taxon>
        <taxon>Smittium</taxon>
    </lineage>
</organism>
<dbReference type="InterPro" id="IPR011257">
    <property type="entry name" value="DNA_glycosylase"/>
</dbReference>
<dbReference type="AlphaFoldDB" id="A0A1R0H6Y1"/>
<evidence type="ECO:0000256" key="2">
    <source>
        <dbReference type="ARBA" id="ARBA00022763"/>
    </source>
</evidence>
<dbReference type="GO" id="GO:0032993">
    <property type="term" value="C:protein-DNA complex"/>
    <property type="evidence" value="ECO:0007669"/>
    <property type="project" value="TreeGrafter"/>
</dbReference>
<dbReference type="Pfam" id="PF00730">
    <property type="entry name" value="HhH-GPD"/>
    <property type="match status" value="1"/>
</dbReference>
<dbReference type="SUPFAM" id="SSF48150">
    <property type="entry name" value="DNA-glycosylase"/>
    <property type="match status" value="1"/>
</dbReference>
<dbReference type="Proteomes" id="UP000187455">
    <property type="component" value="Unassembled WGS sequence"/>
</dbReference>
<dbReference type="GO" id="GO:0008725">
    <property type="term" value="F:DNA-3-methyladenine glycosylase activity"/>
    <property type="evidence" value="ECO:0007669"/>
    <property type="project" value="TreeGrafter"/>
</dbReference>
<protein>
    <submittedName>
        <fullName evidence="6">DNA-3-methyladenine glycosylase 1</fullName>
    </submittedName>
</protein>
<dbReference type="Gene3D" id="1.10.1670.40">
    <property type="match status" value="1"/>
</dbReference>
<dbReference type="GO" id="GO:0006285">
    <property type="term" value="P:base-excision repair, AP site formation"/>
    <property type="evidence" value="ECO:0007669"/>
    <property type="project" value="UniProtKB-ARBA"/>
</dbReference>
<dbReference type="GO" id="GO:0032131">
    <property type="term" value="F:alkylated DNA binding"/>
    <property type="evidence" value="ECO:0007669"/>
    <property type="project" value="TreeGrafter"/>
</dbReference>
<keyword evidence="7" id="KW-1185">Reference proteome</keyword>
<dbReference type="STRING" id="133383.A0A1R0H6Y1"/>
<dbReference type="FunFam" id="1.10.340.30:FF:000004">
    <property type="entry name" value="DNA-3-methyladenine glycosylase II"/>
    <property type="match status" value="1"/>
</dbReference>
<feature type="domain" description="HhH-GPD" evidence="5">
    <location>
        <begin position="134"/>
        <end position="320"/>
    </location>
</feature>
<sequence>MTVSTNLPINESESKSKPLKSRVTKVEGSKVIKKRVGLKKESGATVGKKTPKEKLVKFKEAPSKFVTRNNIYLYDEPLIIDGVKSDKIFENALELFTERDPKLIKLIGKCPKPKFLFAGNTERSAFESLVKYVVSQQLSRNAALSIFTKLRTQFGFPLDVLNKEFTENKTLNDNNNHVLNQNDIDFTISPESILGHEPDELRTVGLSSRKAEYVLSLAAYFKSRNLQDKDFLSMTNDEISLKLTKIKGIGQWTIDMFLMFYLSRLDVVPTLDLGVKKAMCRHFNVPYTKKSPTHQELIDLSARWAPYRSIASWYMYSMDAYSG</sequence>
<dbReference type="GO" id="GO:0043916">
    <property type="term" value="F:DNA-7-methylguanine glycosylase activity"/>
    <property type="evidence" value="ECO:0007669"/>
    <property type="project" value="TreeGrafter"/>
</dbReference>
<proteinExistence type="inferred from homology"/>
<evidence type="ECO:0000313" key="7">
    <source>
        <dbReference type="Proteomes" id="UP000187455"/>
    </source>
</evidence>
<dbReference type="PANTHER" id="PTHR43003:SF5">
    <property type="entry name" value="DNA-3-METHYLADENINE GLYCOSYLASE"/>
    <property type="match status" value="1"/>
</dbReference>
<dbReference type="OrthoDB" id="415889at2759"/>
<feature type="compositionally biased region" description="Polar residues" evidence="4">
    <location>
        <begin position="1"/>
        <end position="11"/>
    </location>
</feature>
<dbReference type="Gene3D" id="1.10.340.30">
    <property type="entry name" value="Hypothetical protein, domain 2"/>
    <property type="match status" value="1"/>
</dbReference>
<dbReference type="InterPro" id="IPR051912">
    <property type="entry name" value="Alkylbase_DNA_Glycosylase/TA"/>
</dbReference>
<accession>A0A1R0H6Y1</accession>
<keyword evidence="2" id="KW-0227">DNA damage</keyword>
<name>A0A1R0H6Y1_9FUNG</name>
<dbReference type="InterPro" id="IPR003265">
    <property type="entry name" value="HhH-GPD_domain"/>
</dbReference>
<dbReference type="GO" id="GO:0006307">
    <property type="term" value="P:DNA alkylation repair"/>
    <property type="evidence" value="ECO:0007669"/>
    <property type="project" value="TreeGrafter"/>
</dbReference>
<evidence type="ECO:0000256" key="1">
    <source>
        <dbReference type="ARBA" id="ARBA00010817"/>
    </source>
</evidence>
<evidence type="ECO:0000259" key="5">
    <source>
        <dbReference type="SMART" id="SM00478"/>
    </source>
</evidence>
<evidence type="ECO:0000256" key="3">
    <source>
        <dbReference type="ARBA" id="ARBA00023204"/>
    </source>
</evidence>
<dbReference type="EMBL" id="LSSL01000313">
    <property type="protein sequence ID" value="OLY84899.1"/>
    <property type="molecule type" value="Genomic_DNA"/>
</dbReference>
<dbReference type="CDD" id="cd00056">
    <property type="entry name" value="ENDO3c"/>
    <property type="match status" value="1"/>
</dbReference>
<keyword evidence="3" id="KW-0234">DNA repair</keyword>
<comment type="similarity">
    <text evidence="1">Belongs to the alkylbase DNA glycosidase AlkA family.</text>
</comment>
<dbReference type="PANTHER" id="PTHR43003">
    <property type="entry name" value="DNA-3-METHYLADENINE GLYCOSYLASE"/>
    <property type="match status" value="1"/>
</dbReference>